<protein>
    <recommendedName>
        <fullName evidence="3">Gag-pol polyprotein</fullName>
    </recommendedName>
</protein>
<evidence type="ECO:0008006" key="3">
    <source>
        <dbReference type="Google" id="ProtNLM"/>
    </source>
</evidence>
<name>A0A392NC57_9FABA</name>
<evidence type="ECO:0000313" key="1">
    <source>
        <dbReference type="EMBL" id="MCH96094.1"/>
    </source>
</evidence>
<accession>A0A392NC57</accession>
<organism evidence="1 2">
    <name type="scientific">Trifolium medium</name>
    <dbReference type="NCBI Taxonomy" id="97028"/>
    <lineage>
        <taxon>Eukaryota</taxon>
        <taxon>Viridiplantae</taxon>
        <taxon>Streptophyta</taxon>
        <taxon>Embryophyta</taxon>
        <taxon>Tracheophyta</taxon>
        <taxon>Spermatophyta</taxon>
        <taxon>Magnoliopsida</taxon>
        <taxon>eudicotyledons</taxon>
        <taxon>Gunneridae</taxon>
        <taxon>Pentapetalae</taxon>
        <taxon>rosids</taxon>
        <taxon>fabids</taxon>
        <taxon>Fabales</taxon>
        <taxon>Fabaceae</taxon>
        <taxon>Papilionoideae</taxon>
        <taxon>50 kb inversion clade</taxon>
        <taxon>NPAAA clade</taxon>
        <taxon>Hologalegina</taxon>
        <taxon>IRL clade</taxon>
        <taxon>Trifolieae</taxon>
        <taxon>Trifolium</taxon>
    </lineage>
</organism>
<proteinExistence type="predicted"/>
<dbReference type="AlphaFoldDB" id="A0A392NC57"/>
<comment type="caution">
    <text evidence="1">The sequence shown here is derived from an EMBL/GenBank/DDBJ whole genome shotgun (WGS) entry which is preliminary data.</text>
</comment>
<dbReference type="Pfam" id="PF14223">
    <property type="entry name" value="Retrotran_gag_2"/>
    <property type="match status" value="1"/>
</dbReference>
<evidence type="ECO:0000313" key="2">
    <source>
        <dbReference type="Proteomes" id="UP000265520"/>
    </source>
</evidence>
<sequence>MESTTGIGKIACESISFLMIRRYRMLFVNDPYIPKMLYDNNIEVPKPEELWTPDEDTKWGCDWKAENMLISALSVDEYYRISHCKTAKEIWDTLDVTFEGTNDVKQSKTNALTQEFELFRMKDGETIADMQKRIIYLINRLHGLGNTFSNKLCTNKILRCLSRE</sequence>
<keyword evidence="2" id="KW-1185">Reference proteome</keyword>
<dbReference type="PANTHER" id="PTHR34676:SF8">
    <property type="entry name" value="TRANSMEMBRANE PROTEIN"/>
    <property type="match status" value="1"/>
</dbReference>
<reference evidence="1 2" key="1">
    <citation type="journal article" date="2018" name="Front. Plant Sci.">
        <title>Red Clover (Trifolium pratense) and Zigzag Clover (T. medium) - A Picture of Genomic Similarities and Differences.</title>
        <authorList>
            <person name="Dluhosova J."/>
            <person name="Istvanek J."/>
            <person name="Nedelnik J."/>
            <person name="Repkova J."/>
        </authorList>
    </citation>
    <scope>NUCLEOTIDE SEQUENCE [LARGE SCALE GENOMIC DNA]</scope>
    <source>
        <strain evidence="2">cv. 10/8</strain>
        <tissue evidence="1">Leaf</tissue>
    </source>
</reference>
<dbReference type="EMBL" id="LXQA010031493">
    <property type="protein sequence ID" value="MCH96094.1"/>
    <property type="molecule type" value="Genomic_DNA"/>
</dbReference>
<dbReference type="Proteomes" id="UP000265520">
    <property type="component" value="Unassembled WGS sequence"/>
</dbReference>
<dbReference type="PANTHER" id="PTHR34676">
    <property type="entry name" value="DUF4219 DOMAIN-CONTAINING PROTEIN-RELATED"/>
    <property type="match status" value="1"/>
</dbReference>